<gene>
    <name evidence="2" type="ORF">Tci_903959</name>
</gene>
<evidence type="ECO:0000256" key="1">
    <source>
        <dbReference type="SAM" id="MobiDB-lite"/>
    </source>
</evidence>
<dbReference type="EMBL" id="BKCJ011419517">
    <property type="protein sequence ID" value="GFD31990.1"/>
    <property type="molecule type" value="Genomic_DNA"/>
</dbReference>
<evidence type="ECO:0000313" key="2">
    <source>
        <dbReference type="EMBL" id="GFD31990.1"/>
    </source>
</evidence>
<feature type="region of interest" description="Disordered" evidence="1">
    <location>
        <begin position="39"/>
        <end position="68"/>
    </location>
</feature>
<sequence length="68" mass="7503">RYKSGEGYHVVPPPYTGTFMPLKLDLVFHDAPTVNETVPTVLNVEPSPTKPNKDLSQSNRPSAPIIKD</sequence>
<comment type="caution">
    <text evidence="2">The sequence shown here is derived from an EMBL/GenBank/DDBJ whole genome shotgun (WGS) entry which is preliminary data.</text>
</comment>
<proteinExistence type="predicted"/>
<name>A0A699VBM6_TANCI</name>
<accession>A0A699VBM6</accession>
<reference evidence="2" key="1">
    <citation type="journal article" date="2019" name="Sci. Rep.">
        <title>Draft genome of Tanacetum cinerariifolium, the natural source of mosquito coil.</title>
        <authorList>
            <person name="Yamashiro T."/>
            <person name="Shiraishi A."/>
            <person name="Satake H."/>
            <person name="Nakayama K."/>
        </authorList>
    </citation>
    <scope>NUCLEOTIDE SEQUENCE</scope>
</reference>
<protein>
    <submittedName>
        <fullName evidence="2">Uncharacterized protein</fullName>
    </submittedName>
</protein>
<dbReference type="AlphaFoldDB" id="A0A699VBM6"/>
<feature type="non-terminal residue" evidence="2">
    <location>
        <position position="1"/>
    </location>
</feature>
<organism evidence="2">
    <name type="scientific">Tanacetum cinerariifolium</name>
    <name type="common">Dalmatian daisy</name>
    <name type="synonym">Chrysanthemum cinerariifolium</name>
    <dbReference type="NCBI Taxonomy" id="118510"/>
    <lineage>
        <taxon>Eukaryota</taxon>
        <taxon>Viridiplantae</taxon>
        <taxon>Streptophyta</taxon>
        <taxon>Embryophyta</taxon>
        <taxon>Tracheophyta</taxon>
        <taxon>Spermatophyta</taxon>
        <taxon>Magnoliopsida</taxon>
        <taxon>eudicotyledons</taxon>
        <taxon>Gunneridae</taxon>
        <taxon>Pentapetalae</taxon>
        <taxon>asterids</taxon>
        <taxon>campanulids</taxon>
        <taxon>Asterales</taxon>
        <taxon>Asteraceae</taxon>
        <taxon>Asteroideae</taxon>
        <taxon>Anthemideae</taxon>
        <taxon>Anthemidinae</taxon>
        <taxon>Tanacetum</taxon>
    </lineage>
</organism>